<dbReference type="AlphaFoldDB" id="A0A654ARM8"/>
<keyword evidence="1" id="KW-0472">Membrane</keyword>
<keyword evidence="1" id="KW-0812">Transmembrane</keyword>
<dbReference type="EMBL" id="CABWMC010000031">
    <property type="protein sequence ID" value="VXC69545.1"/>
    <property type="molecule type" value="Genomic_DNA"/>
</dbReference>
<feature type="transmembrane region" description="Helical" evidence="1">
    <location>
        <begin position="7"/>
        <end position="24"/>
    </location>
</feature>
<name>A0A654ARM8_BACMY</name>
<feature type="transmembrane region" description="Helical" evidence="1">
    <location>
        <begin position="30"/>
        <end position="49"/>
    </location>
</feature>
<evidence type="ECO:0000256" key="1">
    <source>
        <dbReference type="SAM" id="Phobius"/>
    </source>
</evidence>
<keyword evidence="1" id="KW-1133">Transmembrane helix</keyword>
<accession>A0A654ARM8</accession>
<organism evidence="2 3">
    <name type="scientific">Bacillus mycoides</name>
    <dbReference type="NCBI Taxonomy" id="1405"/>
    <lineage>
        <taxon>Bacteria</taxon>
        <taxon>Bacillati</taxon>
        <taxon>Bacillota</taxon>
        <taxon>Bacilli</taxon>
        <taxon>Bacillales</taxon>
        <taxon>Bacillaceae</taxon>
        <taxon>Bacillus</taxon>
        <taxon>Bacillus cereus group</taxon>
    </lineage>
</organism>
<reference evidence="2 3" key="1">
    <citation type="submission" date="2019-10" db="EMBL/GenBank/DDBJ databases">
        <authorList>
            <person name="Karimi E."/>
        </authorList>
    </citation>
    <scope>NUCLEOTIDE SEQUENCE [LARGE SCALE GENOMIC DNA]</scope>
    <source>
        <strain evidence="2">Bacillus sp. 71</strain>
    </source>
</reference>
<proteinExistence type="predicted"/>
<dbReference type="Proteomes" id="UP000437562">
    <property type="component" value="Unassembled WGS sequence"/>
</dbReference>
<protein>
    <submittedName>
        <fullName evidence="2">Uncharacterized protein</fullName>
    </submittedName>
</protein>
<gene>
    <name evidence="2" type="ORF">BACI71_60014</name>
</gene>
<evidence type="ECO:0000313" key="3">
    <source>
        <dbReference type="Proteomes" id="UP000437562"/>
    </source>
</evidence>
<sequence>MKRNSIFYIFPIALLLQYIYYRGIKVDADVTFIDMLGVSVLMTLFMFIVNKFLSKK</sequence>
<evidence type="ECO:0000313" key="2">
    <source>
        <dbReference type="EMBL" id="VXC69545.1"/>
    </source>
</evidence>